<evidence type="ECO:0000256" key="1">
    <source>
        <dbReference type="ARBA" id="ARBA00006484"/>
    </source>
</evidence>
<protein>
    <submittedName>
        <fullName evidence="7">Unannotated protein</fullName>
    </submittedName>
</protein>
<dbReference type="PRINTS" id="PR00080">
    <property type="entry name" value="SDRFAMILY"/>
</dbReference>
<dbReference type="SUPFAM" id="SSF51735">
    <property type="entry name" value="NAD(P)-binding Rossmann-fold domains"/>
    <property type="match status" value="1"/>
</dbReference>
<dbReference type="GO" id="GO:0016491">
    <property type="term" value="F:oxidoreductase activity"/>
    <property type="evidence" value="ECO:0007669"/>
    <property type="project" value="UniProtKB-KW"/>
</dbReference>
<gene>
    <name evidence="4" type="ORF">UFOPK2656_01765</name>
    <name evidence="5" type="ORF">UFOPK3099_00762</name>
    <name evidence="6" type="ORF">UFOPK3651_02060</name>
    <name evidence="7" type="ORF">UFOPK3931_00098</name>
    <name evidence="3" type="ORF">UFOPK4189_01853</name>
</gene>
<keyword evidence="2" id="KW-0560">Oxidoreductase</keyword>
<evidence type="ECO:0000313" key="6">
    <source>
        <dbReference type="EMBL" id="CAB4939556.1"/>
    </source>
</evidence>
<dbReference type="InterPro" id="IPR036291">
    <property type="entry name" value="NAD(P)-bd_dom_sf"/>
</dbReference>
<dbReference type="PANTHER" id="PTHR43639">
    <property type="entry name" value="OXIDOREDUCTASE, SHORT-CHAIN DEHYDROGENASE/REDUCTASE FAMILY (AFU_ORTHOLOGUE AFUA_5G02870)"/>
    <property type="match status" value="1"/>
</dbReference>
<evidence type="ECO:0000256" key="2">
    <source>
        <dbReference type="ARBA" id="ARBA00023002"/>
    </source>
</evidence>
<sequence length="267" mass="27853">MSPARNVRKMSIATSLPSFDLTGKVAVVTGGSRGIGRSIVLGYAAAGADVVIASRKIDNCESVAAEVRERFGRRALAVATHVARWDECDRLVDTVYDTFGRCDVFVNNAGLSPLYPDLASITEDYFDKVVGINLKGPFRLGALVGTRMAAGDGGSIINVSTIGSLRPSGNELVYACAKAGLNALTIGLADAFGPKVRSNGILPGGVRTDITAVWPPEMFASAAAVPLGRIGEADDFVGPALWLATEASAYVTGVLLRVDGGAFRQMS</sequence>
<evidence type="ECO:0000313" key="3">
    <source>
        <dbReference type="EMBL" id="CAB4364086.1"/>
    </source>
</evidence>
<name>A0A6J7LZJ2_9ZZZZ</name>
<dbReference type="EMBL" id="CAEZYF010000010">
    <property type="protein sequence ID" value="CAB4725831.1"/>
    <property type="molecule type" value="Genomic_DNA"/>
</dbReference>
<dbReference type="CDD" id="cd05233">
    <property type="entry name" value="SDR_c"/>
    <property type="match status" value="1"/>
</dbReference>
<dbReference type="PANTHER" id="PTHR43639:SF1">
    <property type="entry name" value="SHORT-CHAIN DEHYDROGENASE_REDUCTASE FAMILY PROTEIN"/>
    <property type="match status" value="1"/>
</dbReference>
<dbReference type="EMBL" id="CAFAAV010000042">
    <property type="protein sequence ID" value="CAB4811301.1"/>
    <property type="molecule type" value="Genomic_DNA"/>
</dbReference>
<dbReference type="EMBL" id="CAFBOL010000001">
    <property type="protein sequence ID" value="CAB4970834.1"/>
    <property type="molecule type" value="Genomic_DNA"/>
</dbReference>
<dbReference type="AlphaFoldDB" id="A0A6J7LZJ2"/>
<organism evidence="7">
    <name type="scientific">freshwater metagenome</name>
    <dbReference type="NCBI Taxonomy" id="449393"/>
    <lineage>
        <taxon>unclassified sequences</taxon>
        <taxon>metagenomes</taxon>
        <taxon>ecological metagenomes</taxon>
    </lineage>
</organism>
<evidence type="ECO:0000313" key="4">
    <source>
        <dbReference type="EMBL" id="CAB4725831.1"/>
    </source>
</evidence>
<evidence type="ECO:0000313" key="5">
    <source>
        <dbReference type="EMBL" id="CAB4811301.1"/>
    </source>
</evidence>
<dbReference type="NCBIfam" id="NF005559">
    <property type="entry name" value="PRK07231.1"/>
    <property type="match status" value="1"/>
</dbReference>
<evidence type="ECO:0000313" key="7">
    <source>
        <dbReference type="EMBL" id="CAB4970834.1"/>
    </source>
</evidence>
<reference evidence="7" key="1">
    <citation type="submission" date="2020-05" db="EMBL/GenBank/DDBJ databases">
        <authorList>
            <person name="Chiriac C."/>
            <person name="Salcher M."/>
            <person name="Ghai R."/>
            <person name="Kavagutti S V."/>
        </authorList>
    </citation>
    <scope>NUCLEOTIDE SEQUENCE</scope>
</reference>
<dbReference type="EMBL" id="CAESGF010000010">
    <property type="protein sequence ID" value="CAB4364086.1"/>
    <property type="molecule type" value="Genomic_DNA"/>
</dbReference>
<dbReference type="Gene3D" id="3.40.50.720">
    <property type="entry name" value="NAD(P)-binding Rossmann-like Domain"/>
    <property type="match status" value="1"/>
</dbReference>
<dbReference type="Pfam" id="PF13561">
    <property type="entry name" value="adh_short_C2"/>
    <property type="match status" value="1"/>
</dbReference>
<comment type="similarity">
    <text evidence="1">Belongs to the short-chain dehydrogenases/reductases (SDR) family.</text>
</comment>
<dbReference type="EMBL" id="CAFBMT010000011">
    <property type="protein sequence ID" value="CAB4939556.1"/>
    <property type="molecule type" value="Genomic_DNA"/>
</dbReference>
<dbReference type="FunFam" id="3.40.50.720:FF:000084">
    <property type="entry name" value="Short-chain dehydrogenase reductase"/>
    <property type="match status" value="1"/>
</dbReference>
<accession>A0A6J7LZJ2</accession>
<dbReference type="InterPro" id="IPR002347">
    <property type="entry name" value="SDR_fam"/>
</dbReference>
<dbReference type="PRINTS" id="PR00081">
    <property type="entry name" value="GDHRDH"/>
</dbReference>
<proteinExistence type="inferred from homology"/>